<sequence>MLKSNDIGTSDDFRSSTGSSNPTDPELARVVTAWATLPDPIKRAILALVGTTTEIPTSPH</sequence>
<keyword evidence="3" id="KW-1185">Reference proteome</keyword>
<accession>A0ABU5EXF7</accession>
<evidence type="ECO:0000256" key="1">
    <source>
        <dbReference type="SAM" id="MobiDB-lite"/>
    </source>
</evidence>
<dbReference type="RefSeq" id="WP_320686632.1">
    <property type="nucleotide sequence ID" value="NZ_JAXBLV010000166.1"/>
</dbReference>
<dbReference type="Proteomes" id="UP001272242">
    <property type="component" value="Unassembled WGS sequence"/>
</dbReference>
<proteinExistence type="predicted"/>
<protein>
    <submittedName>
        <fullName evidence="2">Uncharacterized protein</fullName>
    </submittedName>
</protein>
<comment type="caution">
    <text evidence="2">The sequence shown here is derived from an EMBL/GenBank/DDBJ whole genome shotgun (WGS) entry which is preliminary data.</text>
</comment>
<evidence type="ECO:0000313" key="3">
    <source>
        <dbReference type="Proteomes" id="UP001272242"/>
    </source>
</evidence>
<reference evidence="3" key="1">
    <citation type="journal article" date="2023" name="Mar. Drugs">
        <title>Gemmata algarum, a Novel Planctomycete Isolated from an Algal Mat, Displays Antimicrobial Activity.</title>
        <authorList>
            <person name="Kumar G."/>
            <person name="Kallscheuer N."/>
            <person name="Kashif M."/>
            <person name="Ahamad S."/>
            <person name="Jagadeeshwari U."/>
            <person name="Pannikurungottu S."/>
            <person name="Haufschild T."/>
            <person name="Kabuu M."/>
            <person name="Sasikala C."/>
            <person name="Jogler C."/>
            <person name="Ramana C."/>
        </authorList>
    </citation>
    <scope>NUCLEOTIDE SEQUENCE [LARGE SCALE GENOMIC DNA]</scope>
    <source>
        <strain evidence="3">JC673</strain>
    </source>
</reference>
<name>A0ABU5EXF7_9BACT</name>
<evidence type="ECO:0000313" key="2">
    <source>
        <dbReference type="EMBL" id="MDY3559960.1"/>
    </source>
</evidence>
<organism evidence="2 3">
    <name type="scientific">Gemmata algarum</name>
    <dbReference type="NCBI Taxonomy" id="2975278"/>
    <lineage>
        <taxon>Bacteria</taxon>
        <taxon>Pseudomonadati</taxon>
        <taxon>Planctomycetota</taxon>
        <taxon>Planctomycetia</taxon>
        <taxon>Gemmatales</taxon>
        <taxon>Gemmataceae</taxon>
        <taxon>Gemmata</taxon>
    </lineage>
</organism>
<dbReference type="EMBL" id="JAXBLV010000166">
    <property type="protein sequence ID" value="MDY3559960.1"/>
    <property type="molecule type" value="Genomic_DNA"/>
</dbReference>
<gene>
    <name evidence="2" type="ORF">R5W23_001158</name>
</gene>
<feature type="region of interest" description="Disordered" evidence="1">
    <location>
        <begin position="1"/>
        <end position="26"/>
    </location>
</feature>